<feature type="domain" description="Nephrocystin 3-like N-terminal" evidence="6">
    <location>
        <begin position="210"/>
        <end position="375"/>
    </location>
</feature>
<evidence type="ECO:0000256" key="3">
    <source>
        <dbReference type="SAM" id="Coils"/>
    </source>
</evidence>
<sequence length="2209" mass="247765">MADPLSLAASIAGLISLADVIFRTTYKFIRAAKDAKDEIQSLVDEINNLSSVLRNLEALTADLENEGQSSDPTLRNHYLNHCHRTFIKIESRVKKASDSFKKSKFDGIVRQLKWPFSASETKELLAELSRHKETISVALLADSMRKIQLSLSKSGDIDKKIMALGEVARRIEINTTIVVNKRKRRILTHFMKANPQPALQTSIKLRHSMTGLWLTESPTFIRWLETPGSKLWLTGIPGAGKTILAGSVIQETLSHSYASRRTGVAFFFCDYKDPETWKIVNILGALASQLARQSDECYNGLDTYYERLNPPGALPQTADAEELRDLIGKMYESFDQTIIVVDGVDECDDLADEVVDSLIQLAEDSERVSMAIFSRDHVNIRMRLEEDFEPIQIAAHREDVELYVNAEVDKRIRTRQLQLASVDMKEEIRSALVSKADGMFRWVVCQLDYLCNCAHDQERREALSKLPPDLPESYHRLLEKLNDCSLGVQNMVQMCLHFMAVAEPKLTIVELQQAVSTLPIGGKLDQGNTVPEYEILNRCSSLIRKSTDGKYFEFAHFSVREFLEDENAICQHAGIEKYWIAQHTTNSLLTSQCLRFLQMENFDKWPSEEVSATRQRDDTYPFYRHAALLWIKLTKDGLGDSNILDLAKSLFQPSKRAYFMCWAIEVLKKVTYATGTRSALSEKQARRIVTNPSFQPLHMAAALNLPEICGFLIYNASDVNQKLDAATPLDLAFMSILAVPGLPETSGKNELHRDLLTNGRNQFLPSSQRRNTTIDCLISAGAYSSDHLIPPNTLSVFSITCVFASLFNDLYPVLRCLSSRILPSVPDVKVLQEWLVATSTSNYVAEVSTRMLLKFLSSTGAYNKDWGAELGIIVWSWAQECDFSLTRDLSLVGSCDLMSDDALVSQLVSAICSDNTELLKYCFKDRRLKNQVRYSGLVNGLLHLAIKYNAFDNFEALVTAGFDPYTKNEEGKLPIHLCEPRGRLRLCKVLKHLGICLMSQDNEGYNILHYWAQDRPLDYQFVSDIFDLDAEEAIKGLQSRSHYGDTPLIVIFESAGESPRSEHRDLDLNKLCLQILGFLQRYRRAKGMDTSLGTEQSVYSLKGTFIEFDSMIGTEPTPLHKLKAWVSFDQVQLLTKLYPQALTSRVDGRLPLERYITNTLDDRVFPDNGIIEALLPDNLDDTGSRETQSLWSFMCGLPENEGFNKEQYTRSKEFETMIKIVFEIGAMRNHEKQFKESGLKLLLSNYQFSLMPTIRDAILQTNYWDGLQSSDEISVLFQDVIKNANLDMIRLLNENGADLHHRVDGKTPFGIAFHARVAIDLCSTEDGATALRKLLERSSVEEAMKEHIEIDRASPLHTIATLEDAKDILWLAEALVQHGFDINYVGSGSYAATPLVYHLQQSSLQFAERLLELGADPYLSVPSFYNGVLTCIATDNLAFLQKIVSHTNEFGTSFPWSDPVTFGVQNFGQQAVISNGTALHMAAACNSVACLEYMLNYVSEPEKTPISDEGLSPVHIAAYGGFVDAVKLLLARGFNAMGESQFGFSPLHMAVFGGHLPVVQCLIEHGAFQTLDKNGMSPGKTSLELGLNEIYEVLEGDPWGGYKQISSIQELAEYVEPTKRLALAFERAIDEDDDESMMQLIDKGCSVDVLLPSRPGLSALLVALDDGNFAMGKWLLEIGASALQADCNDEFGKSAIELAASLRSLNRLLPELFLKYLRQGGDLRFGCEFPFHEAIDVQNTKGVEILLEEAENHLHYIGPPEAFKDVLNRLLPMEFTCETNWKTWKYRAKMTALHIAAWNGNKKAVSLLVDRGADIDAADSNGWTPLIFSQDARMAQHLVSLGASKAAACRFGSLPSLINWFGDTLFDKAHPVSLSRLPKEFFAVSDPPRFSTRCGTLQLTPETLNSLHELKPDLTREDGAGRSLMHYILGEEDLVDWIMEREQDLSGTTPFPWHLEWCEFSGLALLTSSFERLRQRMSADLFCEVLNLEPSRGWSPLCHAAALNRVDIVANCLDMGADINFEGSCFGSALMNASVCGSLDAVKLLARNGASLTYMSKDGFRSCFLVAGTAAVSEWLLCGRFMEQKRLSAEDDADFVQEVVPWGGYIEAKVLLYGRRARWREESTLDYAKRLWKMKRSWQGKVVRMNVEETDSSSGTDSDTGSEGEAKSDQMQSFLTRIGALRAQDSYSESDSDFWSDSSFLKDKEVRRV</sequence>
<dbReference type="RefSeq" id="XP_037210663.1">
    <property type="nucleotide sequence ID" value="XM_037348604.1"/>
</dbReference>
<dbReference type="InterPro" id="IPR036770">
    <property type="entry name" value="Ankyrin_rpt-contain_sf"/>
</dbReference>
<dbReference type="PANTHER" id="PTHR10039">
    <property type="entry name" value="AMELOGENIN"/>
    <property type="match status" value="1"/>
</dbReference>
<dbReference type="OrthoDB" id="194358at2759"/>
<evidence type="ECO:0000256" key="2">
    <source>
        <dbReference type="PROSITE-ProRule" id="PRU00023"/>
    </source>
</evidence>
<organism evidence="7 8">
    <name type="scientific">Fusarium tjaetaba</name>
    <dbReference type="NCBI Taxonomy" id="1567544"/>
    <lineage>
        <taxon>Eukaryota</taxon>
        <taxon>Fungi</taxon>
        <taxon>Dikarya</taxon>
        <taxon>Ascomycota</taxon>
        <taxon>Pezizomycotina</taxon>
        <taxon>Sordariomycetes</taxon>
        <taxon>Hypocreomycetidae</taxon>
        <taxon>Hypocreales</taxon>
        <taxon>Nectriaceae</taxon>
        <taxon>Fusarium</taxon>
        <taxon>Fusarium fujikuroi species complex</taxon>
    </lineage>
</organism>
<feature type="repeat" description="ANK" evidence="2">
    <location>
        <begin position="1509"/>
        <end position="1541"/>
    </location>
</feature>
<feature type="repeat" description="ANK" evidence="2">
    <location>
        <begin position="1788"/>
        <end position="1820"/>
    </location>
</feature>
<evidence type="ECO:0000259" key="6">
    <source>
        <dbReference type="Pfam" id="PF24883"/>
    </source>
</evidence>
<feature type="region of interest" description="Disordered" evidence="4">
    <location>
        <begin position="2146"/>
        <end position="2170"/>
    </location>
</feature>
<feature type="compositionally biased region" description="Low complexity" evidence="4">
    <location>
        <begin position="2152"/>
        <end position="2163"/>
    </location>
</feature>
<evidence type="ECO:0000256" key="1">
    <source>
        <dbReference type="ARBA" id="ARBA00022737"/>
    </source>
</evidence>
<keyword evidence="3" id="KW-0175">Coiled coil</keyword>
<dbReference type="Gene3D" id="3.40.50.300">
    <property type="entry name" value="P-loop containing nucleotide triphosphate hydrolases"/>
    <property type="match status" value="1"/>
</dbReference>
<dbReference type="GeneID" id="59300874"/>
<dbReference type="InterPro" id="IPR056884">
    <property type="entry name" value="NPHP3-like_N"/>
</dbReference>
<reference evidence="7 8" key="1">
    <citation type="submission" date="2020-05" db="EMBL/GenBank/DDBJ databases">
        <title>Identification and distribution of gene clusters putatively required for synthesis of sphingolipid metabolism inhibitors in phylogenetically diverse species of the filamentous fungus Fusarium.</title>
        <authorList>
            <person name="Kim H.-S."/>
            <person name="Busman M."/>
            <person name="Brown D.W."/>
            <person name="Divon H."/>
            <person name="Uhlig S."/>
            <person name="Proctor R.H."/>
        </authorList>
    </citation>
    <scope>NUCLEOTIDE SEQUENCE [LARGE SCALE GENOMIC DNA]</scope>
    <source>
        <strain evidence="7 8">NRRL 66243</strain>
    </source>
</reference>
<comment type="caution">
    <text evidence="7">The sequence shown here is derived from an EMBL/GenBank/DDBJ whole genome shotgun (WGS) entry which is preliminary data.</text>
</comment>
<dbReference type="SUPFAM" id="SSF52540">
    <property type="entry name" value="P-loop containing nucleoside triphosphate hydrolases"/>
    <property type="match status" value="1"/>
</dbReference>
<dbReference type="Pfam" id="PF17111">
    <property type="entry name" value="PigL_N"/>
    <property type="match status" value="1"/>
</dbReference>
<dbReference type="PROSITE" id="PS50088">
    <property type="entry name" value="ANK_REPEAT"/>
    <property type="match status" value="4"/>
</dbReference>
<feature type="repeat" description="ANK" evidence="2">
    <location>
        <begin position="1992"/>
        <end position="2024"/>
    </location>
</feature>
<gene>
    <name evidence="7" type="ORF">FTJAE_2412</name>
</gene>
<dbReference type="InterPro" id="IPR031348">
    <property type="entry name" value="PigL_N"/>
</dbReference>
<dbReference type="Proteomes" id="UP000530670">
    <property type="component" value="Unassembled WGS sequence"/>
</dbReference>
<evidence type="ECO:0000259" key="5">
    <source>
        <dbReference type="Pfam" id="PF17111"/>
    </source>
</evidence>
<dbReference type="Pfam" id="PF24883">
    <property type="entry name" value="NPHP3_N"/>
    <property type="match status" value="1"/>
</dbReference>
<accession>A0A8H5S8K5</accession>
<evidence type="ECO:0000313" key="7">
    <source>
        <dbReference type="EMBL" id="KAF5645981.1"/>
    </source>
</evidence>
<evidence type="ECO:0000313" key="8">
    <source>
        <dbReference type="Proteomes" id="UP000530670"/>
    </source>
</evidence>
<name>A0A8H5S8K5_9HYPO</name>
<dbReference type="InterPro" id="IPR027417">
    <property type="entry name" value="P-loop_NTPase"/>
</dbReference>
<feature type="domain" description="Azaphilone pigments biosynthesis cluster protein L N-terminal" evidence="5">
    <location>
        <begin position="2"/>
        <end position="149"/>
    </location>
</feature>
<dbReference type="Gene3D" id="1.25.40.20">
    <property type="entry name" value="Ankyrin repeat-containing domain"/>
    <property type="match status" value="5"/>
</dbReference>
<evidence type="ECO:0000256" key="4">
    <source>
        <dbReference type="SAM" id="MobiDB-lite"/>
    </source>
</evidence>
<dbReference type="InterPro" id="IPR002110">
    <property type="entry name" value="Ankyrin_rpt"/>
</dbReference>
<feature type="coiled-coil region" evidence="3">
    <location>
        <begin position="29"/>
        <end position="66"/>
    </location>
</feature>
<evidence type="ECO:0008006" key="9">
    <source>
        <dbReference type="Google" id="ProtNLM"/>
    </source>
</evidence>
<dbReference type="EMBL" id="JAAQRI010000041">
    <property type="protein sequence ID" value="KAF5645981.1"/>
    <property type="molecule type" value="Genomic_DNA"/>
</dbReference>
<keyword evidence="8" id="KW-1185">Reference proteome</keyword>
<keyword evidence="1" id="KW-0677">Repeat</keyword>
<dbReference type="SMART" id="SM00248">
    <property type="entry name" value="ANK"/>
    <property type="match status" value="13"/>
</dbReference>
<feature type="repeat" description="ANK" evidence="2">
    <location>
        <begin position="1542"/>
        <end position="1567"/>
    </location>
</feature>
<proteinExistence type="predicted"/>
<dbReference type="Pfam" id="PF12796">
    <property type="entry name" value="Ank_2"/>
    <property type="match status" value="2"/>
</dbReference>
<dbReference type="PROSITE" id="PS50297">
    <property type="entry name" value="ANK_REP_REGION"/>
    <property type="match status" value="3"/>
</dbReference>
<dbReference type="PANTHER" id="PTHR10039:SF15">
    <property type="entry name" value="NACHT DOMAIN-CONTAINING PROTEIN"/>
    <property type="match status" value="1"/>
</dbReference>
<keyword evidence="2" id="KW-0040">ANK repeat</keyword>
<protein>
    <recommendedName>
        <fullName evidence="9">Ankyrin</fullName>
    </recommendedName>
</protein>
<dbReference type="SUPFAM" id="SSF48403">
    <property type="entry name" value="Ankyrin repeat"/>
    <property type="match status" value="4"/>
</dbReference>